<accession>A0A6V7TPD0</accession>
<evidence type="ECO:0000256" key="1">
    <source>
        <dbReference type="SAM" id="MobiDB-lite"/>
    </source>
</evidence>
<sequence>MAAATNKRQIIKENGKNAHLVKQSLPSKSLVAFRQITSVKPGIDACRRQHRFGGSSQAEMASWDRPDEKSKEKGTIEKAHPKGQKQQKEQLKKNSSTTTSSIGFYSSKISNRVLPTTYSSSSSPSLSISSVSSSSVYSTPFSSKNNSNCQPISNYLTKESSMVEEKASEEKQEIFKNKMIENQKLVSIEENGGNSTIQNGIAKQNGKGEYEGLILYYQRSRSQSPPWLGPKKKRCAPKLNTQERLFGSPLPETPKKKVIEKHRSTIFDTSAPSSPSRTPKKCVPIIERNPITGEIKIPKNITM</sequence>
<feature type="compositionally biased region" description="Basic and acidic residues" evidence="1">
    <location>
        <begin position="62"/>
        <end position="92"/>
    </location>
</feature>
<evidence type="ECO:0000313" key="3">
    <source>
        <dbReference type="Proteomes" id="UP000580250"/>
    </source>
</evidence>
<dbReference type="AlphaFoldDB" id="A0A6V7TPD0"/>
<dbReference type="Proteomes" id="UP000580250">
    <property type="component" value="Unassembled WGS sequence"/>
</dbReference>
<reference evidence="2 3" key="1">
    <citation type="submission" date="2020-08" db="EMBL/GenBank/DDBJ databases">
        <authorList>
            <person name="Koutsovoulos G."/>
            <person name="Danchin GJ E."/>
        </authorList>
    </citation>
    <scope>NUCLEOTIDE SEQUENCE [LARGE SCALE GENOMIC DNA]</scope>
</reference>
<comment type="caution">
    <text evidence="2">The sequence shown here is derived from an EMBL/GenBank/DDBJ whole genome shotgun (WGS) entry which is preliminary data.</text>
</comment>
<organism evidence="2 3">
    <name type="scientific">Meloidogyne enterolobii</name>
    <name type="common">Root-knot nematode worm</name>
    <name type="synonym">Meloidogyne mayaguensis</name>
    <dbReference type="NCBI Taxonomy" id="390850"/>
    <lineage>
        <taxon>Eukaryota</taxon>
        <taxon>Metazoa</taxon>
        <taxon>Ecdysozoa</taxon>
        <taxon>Nematoda</taxon>
        <taxon>Chromadorea</taxon>
        <taxon>Rhabditida</taxon>
        <taxon>Tylenchina</taxon>
        <taxon>Tylenchomorpha</taxon>
        <taxon>Tylenchoidea</taxon>
        <taxon>Meloidogynidae</taxon>
        <taxon>Meloidogyninae</taxon>
        <taxon>Meloidogyne</taxon>
    </lineage>
</organism>
<protein>
    <submittedName>
        <fullName evidence="2">Uncharacterized protein</fullName>
    </submittedName>
</protein>
<name>A0A6V7TPD0_MELEN</name>
<dbReference type="EMBL" id="CAJEWN010000007">
    <property type="protein sequence ID" value="CAD2128972.1"/>
    <property type="molecule type" value="Genomic_DNA"/>
</dbReference>
<evidence type="ECO:0000313" key="2">
    <source>
        <dbReference type="EMBL" id="CAD2128972.1"/>
    </source>
</evidence>
<proteinExistence type="predicted"/>
<dbReference type="OrthoDB" id="5790345at2759"/>
<feature type="region of interest" description="Disordered" evidence="1">
    <location>
        <begin position="52"/>
        <end position="102"/>
    </location>
</feature>
<gene>
    <name evidence="2" type="ORF">MENT_LOCUS2464</name>
</gene>